<dbReference type="EMBL" id="NEMB01000003">
    <property type="protein sequence ID" value="PQQ65400.1"/>
    <property type="molecule type" value="Genomic_DNA"/>
</dbReference>
<sequence length="128" mass="15354">MKGRDKMIEFINGEYINKDEASIIKQVLKTKFVGDINIEGNLMWNLFNQKPKLMSFVDVKSLQIPNYDKVYFYLERQDKMYKTEYSNILKYVEDLEPWEEIDGYIFDHNYNWVIAITHEDNQILVIGL</sequence>
<organism evidence="1 2">
    <name type="scientific">Acetivibrio saccincola</name>
    <dbReference type="NCBI Taxonomy" id="1677857"/>
    <lineage>
        <taxon>Bacteria</taxon>
        <taxon>Bacillati</taxon>
        <taxon>Bacillota</taxon>
        <taxon>Clostridia</taxon>
        <taxon>Eubacteriales</taxon>
        <taxon>Oscillospiraceae</taxon>
        <taxon>Acetivibrio</taxon>
    </lineage>
</organism>
<name>A0A2S8R6H4_9FIRM</name>
<reference evidence="1 2" key="1">
    <citation type="journal article" date="2018" name="Syst. Appl. Microbiol.">
        <title>Characterization and high-quality draft genome sequence of Herbivorax saccincola A7, an anaerobic, alkaliphilic, thermophilic, cellulolytic, and xylanolytic bacterium.</title>
        <authorList>
            <person name="Aikawa S."/>
            <person name="Baramee S."/>
            <person name="Sermsathanaswadi J."/>
            <person name="Thianheng P."/>
            <person name="Tachaapaikoon C."/>
            <person name="Shikata A."/>
            <person name="Waeonukul R."/>
            <person name="Pason P."/>
            <person name="Ratanakhanokchai K."/>
            <person name="Kosugi A."/>
        </authorList>
    </citation>
    <scope>NUCLEOTIDE SEQUENCE [LARGE SCALE GENOMIC DNA]</scope>
    <source>
        <strain evidence="1 2">A7</strain>
    </source>
</reference>
<proteinExistence type="predicted"/>
<comment type="caution">
    <text evidence="1">The sequence shown here is derived from an EMBL/GenBank/DDBJ whole genome shotgun (WGS) entry which is preliminary data.</text>
</comment>
<accession>A0A2S8R6H4</accession>
<gene>
    <name evidence="1" type="ORF">B9R14_00500</name>
</gene>
<dbReference type="AlphaFoldDB" id="A0A2S8R6H4"/>
<protein>
    <submittedName>
        <fullName evidence="1">Uncharacterized protein</fullName>
    </submittedName>
</protein>
<evidence type="ECO:0000313" key="2">
    <source>
        <dbReference type="Proteomes" id="UP000239720"/>
    </source>
</evidence>
<dbReference type="Proteomes" id="UP000239720">
    <property type="component" value="Unassembled WGS sequence"/>
</dbReference>
<evidence type="ECO:0000313" key="1">
    <source>
        <dbReference type="EMBL" id="PQQ65400.1"/>
    </source>
</evidence>